<keyword evidence="8 9" id="KW-0449">Lipoprotein</keyword>
<evidence type="ECO:0000256" key="10">
    <source>
        <dbReference type="SAM" id="MobiDB-lite"/>
    </source>
</evidence>
<dbReference type="InterPro" id="IPR004886">
    <property type="entry name" value="Glucanosyltransferase"/>
</dbReference>
<evidence type="ECO:0000313" key="11">
    <source>
        <dbReference type="EMBL" id="KAF2743249.1"/>
    </source>
</evidence>
<keyword evidence="11" id="KW-0378">Hydrolase</keyword>
<evidence type="ECO:0000256" key="2">
    <source>
        <dbReference type="ARBA" id="ARBA00007528"/>
    </source>
</evidence>
<keyword evidence="12" id="KW-1185">Reference proteome</keyword>
<keyword evidence="3 9" id="KW-0336">GPI-anchor</keyword>
<dbReference type="GO" id="GO:0042124">
    <property type="term" value="F:1,3-beta-glucanosyltransferase activity"/>
    <property type="evidence" value="ECO:0007669"/>
    <property type="project" value="TreeGrafter"/>
</dbReference>
<dbReference type="SUPFAM" id="SSF51445">
    <property type="entry name" value="(Trans)glycosidases"/>
    <property type="match status" value="1"/>
</dbReference>
<feature type="region of interest" description="Disordered" evidence="10">
    <location>
        <begin position="392"/>
        <end position="426"/>
    </location>
</feature>
<accession>A0A6A6UZT6</accession>
<dbReference type="GO" id="GO:0016787">
    <property type="term" value="F:hydrolase activity"/>
    <property type="evidence" value="ECO:0007669"/>
    <property type="project" value="UniProtKB-KW"/>
</dbReference>
<keyword evidence="7" id="KW-0325">Glycoprotein</keyword>
<dbReference type="GO" id="GO:0031505">
    <property type="term" value="P:fungal-type cell wall organization"/>
    <property type="evidence" value="ECO:0007669"/>
    <property type="project" value="TreeGrafter"/>
</dbReference>
<dbReference type="GO" id="GO:0098552">
    <property type="term" value="C:side of membrane"/>
    <property type="evidence" value="ECO:0007669"/>
    <property type="project" value="UniProtKB-KW"/>
</dbReference>
<evidence type="ECO:0000256" key="1">
    <source>
        <dbReference type="ARBA" id="ARBA00004609"/>
    </source>
</evidence>
<dbReference type="AlphaFoldDB" id="A0A6A6UZT6"/>
<evidence type="ECO:0000256" key="9">
    <source>
        <dbReference type="RuleBase" id="RU361209"/>
    </source>
</evidence>
<evidence type="ECO:0000256" key="5">
    <source>
        <dbReference type="ARBA" id="ARBA00022729"/>
    </source>
</evidence>
<proteinExistence type="inferred from homology"/>
<dbReference type="GO" id="GO:0005886">
    <property type="term" value="C:plasma membrane"/>
    <property type="evidence" value="ECO:0007669"/>
    <property type="project" value="UniProtKB-SubCell"/>
</dbReference>
<comment type="function">
    <text evidence="9">Splits internally a 1,3-beta-glucan molecule and transfers the newly generated reducing end (the donor) to the non-reducing end of another 1,3-beta-glucan molecule (the acceptor) forming a 1,3-beta linkage, resulting in the elongation of 1,3-beta-glucan chains in the cell wall.</text>
</comment>
<keyword evidence="5 9" id="KW-0732">Signal</keyword>
<feature type="region of interest" description="Disordered" evidence="10">
    <location>
        <begin position="339"/>
        <end position="365"/>
    </location>
</feature>
<dbReference type="Proteomes" id="UP000799440">
    <property type="component" value="Unassembled WGS sequence"/>
</dbReference>
<dbReference type="GO" id="GO:0071970">
    <property type="term" value="P:fungal-type cell wall (1-&gt;3)-beta-D-glucan biosynthetic process"/>
    <property type="evidence" value="ECO:0007669"/>
    <property type="project" value="TreeGrafter"/>
</dbReference>
<evidence type="ECO:0000256" key="7">
    <source>
        <dbReference type="ARBA" id="ARBA00023180"/>
    </source>
</evidence>
<dbReference type="OrthoDB" id="421038at2759"/>
<evidence type="ECO:0000256" key="6">
    <source>
        <dbReference type="ARBA" id="ARBA00023136"/>
    </source>
</evidence>
<dbReference type="Pfam" id="PF03198">
    <property type="entry name" value="Glyco_hydro_72"/>
    <property type="match status" value="1"/>
</dbReference>
<dbReference type="InterPro" id="IPR017853">
    <property type="entry name" value="GH"/>
</dbReference>
<dbReference type="Gene3D" id="3.20.20.80">
    <property type="entry name" value="Glycosidases"/>
    <property type="match status" value="1"/>
</dbReference>
<keyword evidence="6 9" id="KW-0472">Membrane</keyword>
<evidence type="ECO:0000256" key="4">
    <source>
        <dbReference type="ARBA" id="ARBA00022679"/>
    </source>
</evidence>
<feature type="signal peptide" evidence="9">
    <location>
        <begin position="1"/>
        <end position="19"/>
    </location>
</feature>
<keyword evidence="4 9" id="KW-0808">Transferase</keyword>
<dbReference type="EC" id="2.4.1.-" evidence="9"/>
<reference evidence="11" key="1">
    <citation type="journal article" date="2020" name="Stud. Mycol.">
        <title>101 Dothideomycetes genomes: a test case for predicting lifestyles and emergence of pathogens.</title>
        <authorList>
            <person name="Haridas S."/>
            <person name="Albert R."/>
            <person name="Binder M."/>
            <person name="Bloem J."/>
            <person name="Labutti K."/>
            <person name="Salamov A."/>
            <person name="Andreopoulos B."/>
            <person name="Baker S."/>
            <person name="Barry K."/>
            <person name="Bills G."/>
            <person name="Bluhm B."/>
            <person name="Cannon C."/>
            <person name="Castanera R."/>
            <person name="Culley D."/>
            <person name="Daum C."/>
            <person name="Ezra D."/>
            <person name="Gonzalez J."/>
            <person name="Henrissat B."/>
            <person name="Kuo A."/>
            <person name="Liang C."/>
            <person name="Lipzen A."/>
            <person name="Lutzoni F."/>
            <person name="Magnuson J."/>
            <person name="Mondo S."/>
            <person name="Nolan M."/>
            <person name="Ohm R."/>
            <person name="Pangilinan J."/>
            <person name="Park H.-J."/>
            <person name="Ramirez L."/>
            <person name="Alfaro M."/>
            <person name="Sun H."/>
            <person name="Tritt A."/>
            <person name="Yoshinaga Y."/>
            <person name="Zwiers L.-H."/>
            <person name="Turgeon B."/>
            <person name="Goodwin S."/>
            <person name="Spatafora J."/>
            <person name="Crous P."/>
            <person name="Grigoriev I."/>
        </authorList>
    </citation>
    <scope>NUCLEOTIDE SEQUENCE</scope>
    <source>
        <strain evidence="11">CBS 119925</strain>
    </source>
</reference>
<evidence type="ECO:0000313" key="12">
    <source>
        <dbReference type="Proteomes" id="UP000799440"/>
    </source>
</evidence>
<protein>
    <recommendedName>
        <fullName evidence="9">1,3-beta-glucanosyltransferase</fullName>
        <ecNumber evidence="9">2.4.1.-</ecNumber>
    </recommendedName>
</protein>
<dbReference type="EMBL" id="MU006599">
    <property type="protein sequence ID" value="KAF2743249.1"/>
    <property type="molecule type" value="Genomic_DNA"/>
</dbReference>
<comment type="subcellular location">
    <subcellularLocation>
        <location evidence="1 9">Cell membrane</location>
        <topology evidence="1 9">Lipid-anchor</topology>
        <topology evidence="1 9">GPI-anchor</topology>
    </subcellularLocation>
</comment>
<feature type="chain" id="PRO_5025719340" description="1,3-beta-glucanosyltransferase" evidence="9">
    <location>
        <begin position="20"/>
        <end position="454"/>
    </location>
</feature>
<dbReference type="PANTHER" id="PTHR31468:SF5">
    <property type="entry name" value="1,3-BETA-GLUCANOSYLTRANSFERASE GAS5"/>
    <property type="match status" value="1"/>
</dbReference>
<evidence type="ECO:0000256" key="8">
    <source>
        <dbReference type="ARBA" id="ARBA00023288"/>
    </source>
</evidence>
<evidence type="ECO:0000256" key="3">
    <source>
        <dbReference type="ARBA" id="ARBA00022622"/>
    </source>
</evidence>
<organism evidence="11 12">
    <name type="scientific">Sporormia fimetaria CBS 119925</name>
    <dbReference type="NCBI Taxonomy" id="1340428"/>
    <lineage>
        <taxon>Eukaryota</taxon>
        <taxon>Fungi</taxon>
        <taxon>Dikarya</taxon>
        <taxon>Ascomycota</taxon>
        <taxon>Pezizomycotina</taxon>
        <taxon>Dothideomycetes</taxon>
        <taxon>Pleosporomycetidae</taxon>
        <taxon>Pleosporales</taxon>
        <taxon>Sporormiaceae</taxon>
        <taxon>Sporormia</taxon>
    </lineage>
</organism>
<dbReference type="PANTHER" id="PTHR31468">
    <property type="entry name" value="1,3-BETA-GLUCANOSYLTRANSFERASE GAS1"/>
    <property type="match status" value="1"/>
</dbReference>
<sequence length="454" mass="49413">MKSFATLALIGSSAVPAFASILPRQSNGKLEPVEVRGNAFFAGDERFYVRGLAYQPGGAADAKDPLLNLEQLAEDVANFKELGVNTIRIYTVDNSGNHDEGMKMLADAGIYLTLDANTPKYSINRETMDTTHRSYNDVYLQNVFATIDTFAKYDNMLAFFSGNEVINMKNNTGAAPYIKAVTRDMKKYMAAQNYRKIPVGYSAADVAENIYQQALFFDCGNDEDARGDFFAFNDYSWCDPSDFKTSGWDKKVELYKDYPVPIFMSEFGCNTNERKWGEIEALYSTDMTSVYSGGLVYEYTNEANLYGLVNKTVDEETGEITTTLLDDFNALKEAYAATPNPSGDGGYKKNGTPSKCPPADDDWEVESADLPKMPAGAEKFMKSGAGQAVGLAGDGSHFAGEPSESMVKVSEASSSGGADEEGEDADQEGAGFAVQVPFKLLSLIGAIAAFAFML</sequence>
<name>A0A6A6UZT6_9PLEO</name>
<comment type="similarity">
    <text evidence="2 9">Belongs to the glycosyl hydrolase 72 family.</text>
</comment>
<gene>
    <name evidence="11" type="ORF">M011DRAFT_228574</name>
</gene>